<dbReference type="InterPro" id="IPR021387">
    <property type="entry name" value="DUF3023"/>
</dbReference>
<proteinExistence type="predicted"/>
<protein>
    <submittedName>
        <fullName evidence="1">DUF3023 domain-containing protein</fullName>
    </submittedName>
</protein>
<dbReference type="EMBL" id="QOHL01000027">
    <property type="protein sequence ID" value="RZB12379.1"/>
    <property type="molecule type" value="Genomic_DNA"/>
</dbReference>
<accession>A0A4Q6I711</accession>
<evidence type="ECO:0000313" key="2">
    <source>
        <dbReference type="Proteomes" id="UP000293377"/>
    </source>
</evidence>
<dbReference type="Proteomes" id="UP000293377">
    <property type="component" value="Unassembled WGS sequence"/>
</dbReference>
<keyword evidence="2" id="KW-1185">Reference proteome</keyword>
<gene>
    <name evidence="1" type="ORF">DRF75_04520</name>
</gene>
<name>A0A4Q6I711_9RICK</name>
<dbReference type="AlphaFoldDB" id="A0A4Q6I711"/>
<reference evidence="1 2" key="1">
    <citation type="submission" date="2018-06" db="EMBL/GenBank/DDBJ databases">
        <title>Complete Genome Sequence of Ehrlichia minasensis Isolated From Cattle.</title>
        <authorList>
            <person name="Aguiar D.M."/>
            <person name="Araujo J.P.A.Jr."/>
            <person name="Nakazato L."/>
            <person name="Bard E."/>
            <person name="Cabezas-Cruz A."/>
        </authorList>
    </citation>
    <scope>NUCLEOTIDE SEQUENCE [LARGE SCALE GENOMIC DNA]</scope>
    <source>
        <strain evidence="1 2">B11</strain>
    </source>
</reference>
<dbReference type="RefSeq" id="WP_129992736.1">
    <property type="nucleotide sequence ID" value="NZ_QOHL01000027.1"/>
</dbReference>
<evidence type="ECO:0000313" key="1">
    <source>
        <dbReference type="EMBL" id="RZB12379.1"/>
    </source>
</evidence>
<comment type="caution">
    <text evidence="1">The sequence shown here is derived from an EMBL/GenBank/DDBJ whole genome shotgun (WGS) entry which is preliminary data.</text>
</comment>
<organism evidence="1 2">
    <name type="scientific">Ehrlichia minasensis</name>
    <dbReference type="NCBI Taxonomy" id="1242993"/>
    <lineage>
        <taxon>Bacteria</taxon>
        <taxon>Pseudomonadati</taxon>
        <taxon>Pseudomonadota</taxon>
        <taxon>Alphaproteobacteria</taxon>
        <taxon>Rickettsiales</taxon>
        <taxon>Anaplasmataceae</taxon>
        <taxon>Ehrlichia</taxon>
    </lineage>
</organism>
<dbReference type="Pfam" id="PF11224">
    <property type="entry name" value="DUF3023"/>
    <property type="match status" value="2"/>
</dbReference>
<sequence length="580" mass="64386">MLNNSGLKSKKERNDILCSKLAGVPGLQVKEIIQMSELGIGDTVVVRPSRYSNPFCVPSFLFKNGTKSLVCVKCRLPSNVIITDPELNALIGLTRLSSVWKRMVEFSAYMLVDENQMSHLHNVVVSNGEFCPLNGKLGNMLCNYGDVILSRQGCYKTAHEEAKDLVNIAGLKANFILPFDSDTREFEIPRYDGPRENEFGYKYEKCRLPKPECSTPALGLEEDLLMEVQQSENGCLPMCRKEKELRLVSSEELYSKKLISGKGLPNKKYISDLACSMWGTQYLEVMREYNNDLCKALSSFQTVVLDSAVQMGNTGPNNRMQVLISKSKNGSLPITHNTGSGCLFLLNCRVSTSVIIRNETLVELVGNALNRAKNGHVKVSMYVFVEDEKKDEFLESVFGNASSGCCNVPSSRASNLQMSVVTCYGTLVLSRVHGGPYDKFFNEQECLENLSGLYPDFLLEKEQKDSLCCPCIPRHKREKESVLLGNPRLENYKQHLEDLEYDMKNASAPLRRAKVSSDGKGTVSHSVYTCNLSHLSESVEDLLNAVNSDSDVLPSPCLREVSSLVGCANTSSGVVRSNTK</sequence>